<protein>
    <recommendedName>
        <fullName evidence="12">Rieske domain-containing protein</fullName>
    </recommendedName>
</protein>
<organism evidence="9 11">
    <name type="scientific">Candidatus Thermochlorobacter aerophilus</name>
    <dbReference type="NCBI Taxonomy" id="1868324"/>
    <lineage>
        <taxon>Bacteria</taxon>
        <taxon>Pseudomonadati</taxon>
        <taxon>Chlorobiota</taxon>
        <taxon>Chlorobiia</taxon>
        <taxon>Chlorobiales</taxon>
        <taxon>Candidatus Thermochlorobacteriaceae</taxon>
        <taxon>Candidatus Thermochlorobacter</taxon>
    </lineage>
</organism>
<keyword evidence="1" id="KW-0001">2Fe-2S</keyword>
<feature type="domain" description="Fibronectin type-III" evidence="7">
    <location>
        <begin position="32"/>
        <end position="138"/>
    </location>
</feature>
<evidence type="ECO:0000256" key="6">
    <source>
        <dbReference type="ARBA" id="ARBA00034078"/>
    </source>
</evidence>
<dbReference type="GO" id="GO:0051537">
    <property type="term" value="F:2 iron, 2 sulfur cluster binding"/>
    <property type="evidence" value="ECO:0007669"/>
    <property type="project" value="UniProtKB-KW"/>
</dbReference>
<comment type="caution">
    <text evidence="9">The sequence shown here is derived from an EMBL/GenBank/DDBJ whole genome shotgun (WGS) entry which is preliminary data.</text>
</comment>
<dbReference type="EMBL" id="PHFL01000057">
    <property type="protein sequence ID" value="RFM23851.1"/>
    <property type="molecule type" value="Genomic_DNA"/>
</dbReference>
<keyword evidence="4" id="KW-0411">Iron-sulfur</keyword>
<evidence type="ECO:0000256" key="3">
    <source>
        <dbReference type="ARBA" id="ARBA00023004"/>
    </source>
</evidence>
<evidence type="ECO:0008006" key="12">
    <source>
        <dbReference type="Google" id="ProtNLM"/>
    </source>
</evidence>
<dbReference type="EMBL" id="PHFL01000008">
    <property type="protein sequence ID" value="RFM25207.1"/>
    <property type="molecule type" value="Genomic_DNA"/>
</dbReference>
<accession>A0A395LZI8</accession>
<evidence type="ECO:0000313" key="9">
    <source>
        <dbReference type="EMBL" id="RFM23851.1"/>
    </source>
</evidence>
<dbReference type="SUPFAM" id="SSF49265">
    <property type="entry name" value="Fibronectin type III"/>
    <property type="match status" value="1"/>
</dbReference>
<evidence type="ECO:0000256" key="2">
    <source>
        <dbReference type="ARBA" id="ARBA00022723"/>
    </source>
</evidence>
<dbReference type="GO" id="GO:0046872">
    <property type="term" value="F:metal ion binding"/>
    <property type="evidence" value="ECO:0007669"/>
    <property type="project" value="UniProtKB-KW"/>
</dbReference>
<dbReference type="InterPro" id="IPR017941">
    <property type="entry name" value="Rieske_2Fe-2S"/>
</dbReference>
<keyword evidence="5" id="KW-1015">Disulfide bond</keyword>
<dbReference type="PRINTS" id="PR00162">
    <property type="entry name" value="RIESKE"/>
</dbReference>
<dbReference type="InterPro" id="IPR036116">
    <property type="entry name" value="FN3_sf"/>
</dbReference>
<evidence type="ECO:0000256" key="4">
    <source>
        <dbReference type="ARBA" id="ARBA00023014"/>
    </source>
</evidence>
<sequence>MKRRAFLKTAAVLTLGATLESCLNPTALDKLAPAAPTSIRVEGSLSWIKVSWAAVTTNSDGSPISDLQAYRIYRSLIPASGFEQAGSVSSNVTAWKDTAVRAGQIWYYKVTAVDKSGNESQFSPESAPAILSIRVPHAILPQHGEALFLNYDGQRPPPSDTRSDISITRFQGSFIVLSRFCTHAGCSNMIFKNSEWECQCHGSRFSQQGEVREGPAQNALRAFNFTQESNGDLIVSFT</sequence>
<evidence type="ECO:0000313" key="11">
    <source>
        <dbReference type="Proteomes" id="UP000266389"/>
    </source>
</evidence>
<dbReference type="AlphaFoldDB" id="A0A395LZI8"/>
<dbReference type="InterPro" id="IPR005805">
    <property type="entry name" value="Rieske_Fe-S_prot_C"/>
</dbReference>
<comment type="cofactor">
    <cofactor evidence="6">
        <name>[2Fe-2S] cluster</name>
        <dbReference type="ChEBI" id="CHEBI:190135"/>
    </cofactor>
</comment>
<dbReference type="InterPro" id="IPR036922">
    <property type="entry name" value="Rieske_2Fe-2S_sf"/>
</dbReference>
<dbReference type="InterPro" id="IPR003961">
    <property type="entry name" value="FN3_dom"/>
</dbReference>
<feature type="domain" description="Rieske" evidence="8">
    <location>
        <begin position="171"/>
        <end position="234"/>
    </location>
</feature>
<evidence type="ECO:0000256" key="1">
    <source>
        <dbReference type="ARBA" id="ARBA00022714"/>
    </source>
</evidence>
<reference evidence="9" key="2">
    <citation type="submission" date="2017-08" db="EMBL/GenBank/DDBJ databases">
        <authorList>
            <person name="de Groot N.N."/>
        </authorList>
    </citation>
    <scope>NUCLEOTIDE SEQUENCE</scope>
    <source>
        <strain evidence="9">OS</strain>
    </source>
</reference>
<dbReference type="InterPro" id="IPR013783">
    <property type="entry name" value="Ig-like_fold"/>
</dbReference>
<keyword evidence="2" id="KW-0479">Metal-binding</keyword>
<dbReference type="PROSITE" id="PS50853">
    <property type="entry name" value="FN3"/>
    <property type="match status" value="1"/>
</dbReference>
<dbReference type="GO" id="GO:0016020">
    <property type="term" value="C:membrane"/>
    <property type="evidence" value="ECO:0007669"/>
    <property type="project" value="InterPro"/>
</dbReference>
<evidence type="ECO:0000313" key="10">
    <source>
        <dbReference type="EMBL" id="RFM25207.1"/>
    </source>
</evidence>
<keyword evidence="3" id="KW-0408">Iron</keyword>
<gene>
    <name evidence="10" type="ORF">D0433_02095</name>
    <name evidence="9" type="ORF">D0433_08940</name>
</gene>
<evidence type="ECO:0000259" key="8">
    <source>
        <dbReference type="PROSITE" id="PS51296"/>
    </source>
</evidence>
<proteinExistence type="predicted"/>
<evidence type="ECO:0000256" key="5">
    <source>
        <dbReference type="ARBA" id="ARBA00023157"/>
    </source>
</evidence>
<dbReference type="Pfam" id="PF00355">
    <property type="entry name" value="Rieske"/>
    <property type="match status" value="1"/>
</dbReference>
<dbReference type="InterPro" id="IPR006311">
    <property type="entry name" value="TAT_signal"/>
</dbReference>
<dbReference type="Gene3D" id="2.102.10.10">
    <property type="entry name" value="Rieske [2Fe-2S] iron-sulphur domain"/>
    <property type="match status" value="1"/>
</dbReference>
<dbReference type="Proteomes" id="UP000266389">
    <property type="component" value="Unassembled WGS sequence"/>
</dbReference>
<dbReference type="InterPro" id="IPR014349">
    <property type="entry name" value="Rieske_Fe-S_prot"/>
</dbReference>
<evidence type="ECO:0000259" key="7">
    <source>
        <dbReference type="PROSITE" id="PS50853"/>
    </source>
</evidence>
<dbReference type="SUPFAM" id="SSF50022">
    <property type="entry name" value="ISP domain"/>
    <property type="match status" value="1"/>
</dbReference>
<name>A0A395LZI8_9BACT</name>
<dbReference type="PROSITE" id="PS51296">
    <property type="entry name" value="RIESKE"/>
    <property type="match status" value="1"/>
</dbReference>
<dbReference type="PANTHER" id="PTHR10134">
    <property type="entry name" value="CYTOCHROME B-C1 COMPLEX SUBUNIT RIESKE, MITOCHONDRIAL"/>
    <property type="match status" value="1"/>
</dbReference>
<dbReference type="PROSITE" id="PS51318">
    <property type="entry name" value="TAT"/>
    <property type="match status" value="1"/>
</dbReference>
<dbReference type="Gene3D" id="2.60.40.10">
    <property type="entry name" value="Immunoglobulins"/>
    <property type="match status" value="1"/>
</dbReference>
<reference evidence="9 11" key="1">
    <citation type="journal article" date="2011" name="ISME J.">
        <title>Community ecology of hot spring cyanobacterial mats: predominant populations and their functional potential.</title>
        <authorList>
            <person name="Klatt C.G."/>
            <person name="Wood J.M."/>
            <person name="Rusch D.B."/>
            <person name="Bateson M.M."/>
            <person name="Hamamura N."/>
            <person name="Heidelberg J.F."/>
            <person name="Grossman A.R."/>
            <person name="Bhaya D."/>
            <person name="Cohan F.M."/>
            <person name="Kuhl M."/>
            <person name="Bryant D.A."/>
            <person name="Ward D.M."/>
        </authorList>
    </citation>
    <scope>NUCLEOTIDE SEQUENCE [LARGE SCALE GENOMIC DNA]</scope>
    <source>
        <strain evidence="9">OS</strain>
    </source>
</reference>